<name>A0A0C9XFU5_9AGAR</name>
<feature type="compositionally biased region" description="Polar residues" evidence="1">
    <location>
        <begin position="46"/>
        <end position="58"/>
    </location>
</feature>
<dbReference type="AlphaFoldDB" id="A0A0C9XFU5"/>
<evidence type="ECO:0000256" key="1">
    <source>
        <dbReference type="SAM" id="MobiDB-lite"/>
    </source>
</evidence>
<feature type="region of interest" description="Disordered" evidence="1">
    <location>
        <begin position="148"/>
        <end position="181"/>
    </location>
</feature>
<dbReference type="OrthoDB" id="10393790at2759"/>
<feature type="compositionally biased region" description="Basic and acidic residues" evidence="1">
    <location>
        <begin position="17"/>
        <end position="32"/>
    </location>
</feature>
<gene>
    <name evidence="2" type="ORF">K443DRAFT_124427</name>
</gene>
<dbReference type="EMBL" id="KN838719">
    <property type="protein sequence ID" value="KIJ96496.1"/>
    <property type="molecule type" value="Genomic_DNA"/>
</dbReference>
<sequence length="308" mass="33877">MPHLRVPALLNLQPMRGENREESARTPHHLDDNLSPNAKNVPWDALSTQTSGSATSWNSRFASHSDLSILSSKSVHLLDDSKLAARHAESDSEDDKESRRDLKFWRFATKKKGASPRILAKKASHEPDYAQVSLNVLKKKYKSTSDMARLAHAPPPPSPGKMGNEIPPPVPEKSSSSMAVSPVPSTPISLFQIIPTDVGADDAMDAVAVPSSVSGDAMILTANFFNDDTAELHAIRRIPYQTKPALWQPDPSVYLAPPASAPVIGYTQELYTVRERKKSVTTPKSNRHARWYGKGKFNYDGSESFLDL</sequence>
<dbReference type="HOGENOM" id="CLU_903341_0_0_1"/>
<proteinExistence type="predicted"/>
<evidence type="ECO:0000313" key="2">
    <source>
        <dbReference type="EMBL" id="KIJ96496.1"/>
    </source>
</evidence>
<feature type="region of interest" description="Disordered" evidence="1">
    <location>
        <begin position="12"/>
        <end position="58"/>
    </location>
</feature>
<evidence type="ECO:0000313" key="3">
    <source>
        <dbReference type="Proteomes" id="UP000054477"/>
    </source>
</evidence>
<keyword evidence="3" id="KW-1185">Reference proteome</keyword>
<reference evidence="2 3" key="1">
    <citation type="submission" date="2014-04" db="EMBL/GenBank/DDBJ databases">
        <authorList>
            <consortium name="DOE Joint Genome Institute"/>
            <person name="Kuo A."/>
            <person name="Kohler A."/>
            <person name="Nagy L.G."/>
            <person name="Floudas D."/>
            <person name="Copeland A."/>
            <person name="Barry K.W."/>
            <person name="Cichocki N."/>
            <person name="Veneault-Fourrey C."/>
            <person name="LaButti K."/>
            <person name="Lindquist E.A."/>
            <person name="Lipzen A."/>
            <person name="Lundell T."/>
            <person name="Morin E."/>
            <person name="Murat C."/>
            <person name="Sun H."/>
            <person name="Tunlid A."/>
            <person name="Henrissat B."/>
            <person name="Grigoriev I.V."/>
            <person name="Hibbett D.S."/>
            <person name="Martin F."/>
            <person name="Nordberg H.P."/>
            <person name="Cantor M.N."/>
            <person name="Hua S.X."/>
        </authorList>
    </citation>
    <scope>NUCLEOTIDE SEQUENCE [LARGE SCALE GENOMIC DNA]</scope>
    <source>
        <strain evidence="2 3">LaAM-08-1</strain>
    </source>
</reference>
<feature type="compositionally biased region" description="Low complexity" evidence="1">
    <location>
        <begin position="172"/>
        <end position="181"/>
    </location>
</feature>
<dbReference type="Proteomes" id="UP000054477">
    <property type="component" value="Unassembled WGS sequence"/>
</dbReference>
<reference evidence="3" key="2">
    <citation type="submission" date="2015-01" db="EMBL/GenBank/DDBJ databases">
        <title>Evolutionary Origins and Diversification of the Mycorrhizal Mutualists.</title>
        <authorList>
            <consortium name="DOE Joint Genome Institute"/>
            <consortium name="Mycorrhizal Genomics Consortium"/>
            <person name="Kohler A."/>
            <person name="Kuo A."/>
            <person name="Nagy L.G."/>
            <person name="Floudas D."/>
            <person name="Copeland A."/>
            <person name="Barry K.W."/>
            <person name="Cichocki N."/>
            <person name="Veneault-Fourrey C."/>
            <person name="LaButti K."/>
            <person name="Lindquist E.A."/>
            <person name="Lipzen A."/>
            <person name="Lundell T."/>
            <person name="Morin E."/>
            <person name="Murat C."/>
            <person name="Riley R."/>
            <person name="Ohm R."/>
            <person name="Sun H."/>
            <person name="Tunlid A."/>
            <person name="Henrissat B."/>
            <person name="Grigoriev I.V."/>
            <person name="Hibbett D.S."/>
            <person name="Martin F."/>
        </authorList>
    </citation>
    <scope>NUCLEOTIDE SEQUENCE [LARGE SCALE GENOMIC DNA]</scope>
    <source>
        <strain evidence="3">LaAM-08-1</strain>
    </source>
</reference>
<accession>A0A0C9XFU5</accession>
<organism evidence="2 3">
    <name type="scientific">Laccaria amethystina LaAM-08-1</name>
    <dbReference type="NCBI Taxonomy" id="1095629"/>
    <lineage>
        <taxon>Eukaryota</taxon>
        <taxon>Fungi</taxon>
        <taxon>Dikarya</taxon>
        <taxon>Basidiomycota</taxon>
        <taxon>Agaricomycotina</taxon>
        <taxon>Agaricomycetes</taxon>
        <taxon>Agaricomycetidae</taxon>
        <taxon>Agaricales</taxon>
        <taxon>Agaricineae</taxon>
        <taxon>Hydnangiaceae</taxon>
        <taxon>Laccaria</taxon>
    </lineage>
</organism>
<protein>
    <submittedName>
        <fullName evidence="2">Uncharacterized protein</fullName>
    </submittedName>
</protein>